<protein>
    <submittedName>
        <fullName evidence="1">Uncharacterized protein</fullName>
    </submittedName>
</protein>
<organism evidence="1 2">
    <name type="scientific">Niallia nealsonii</name>
    <dbReference type="NCBI Taxonomy" id="115979"/>
    <lineage>
        <taxon>Bacteria</taxon>
        <taxon>Bacillati</taxon>
        <taxon>Bacillota</taxon>
        <taxon>Bacilli</taxon>
        <taxon>Bacillales</taxon>
        <taxon>Bacillaceae</taxon>
        <taxon>Niallia</taxon>
    </lineage>
</organism>
<proteinExistence type="predicted"/>
<gene>
    <name evidence="1" type="ORF">CWS01_15045</name>
</gene>
<dbReference type="AlphaFoldDB" id="A0A2N0Z0E7"/>
<comment type="caution">
    <text evidence="1">The sequence shown here is derived from an EMBL/GenBank/DDBJ whole genome shotgun (WGS) entry which is preliminary data.</text>
</comment>
<evidence type="ECO:0000313" key="1">
    <source>
        <dbReference type="EMBL" id="PKG22986.1"/>
    </source>
</evidence>
<evidence type="ECO:0000313" key="2">
    <source>
        <dbReference type="Proteomes" id="UP000233375"/>
    </source>
</evidence>
<accession>A0A2N0Z0E7</accession>
<reference evidence="1 2" key="1">
    <citation type="journal article" date="2003" name="Int. J. Syst. Evol. Microbiol.">
        <title>Bacillus nealsonii sp. nov., isolated from a spacecraft-assembly facility, whose spores are gamma-radiation resistant.</title>
        <authorList>
            <person name="Venkateswaran K."/>
            <person name="Kempf M."/>
            <person name="Chen F."/>
            <person name="Satomi M."/>
            <person name="Nicholson W."/>
            <person name="Kern R."/>
        </authorList>
    </citation>
    <scope>NUCLEOTIDE SEQUENCE [LARGE SCALE GENOMIC DNA]</scope>
    <source>
        <strain evidence="1 2">FO-92</strain>
    </source>
</reference>
<keyword evidence="2" id="KW-1185">Reference proteome</keyword>
<sequence>MIIQFFENKLVVLSQLLRNISSVDNDIKIKGRQGKGISVTEMHEDLYHIQVHVEKVVKKQLLVNDMKRKRR</sequence>
<name>A0A2N0Z0E7_9BACI</name>
<dbReference type="Proteomes" id="UP000233375">
    <property type="component" value="Unassembled WGS sequence"/>
</dbReference>
<dbReference type="EMBL" id="PISE01000031">
    <property type="protein sequence ID" value="PKG22986.1"/>
    <property type="molecule type" value="Genomic_DNA"/>
</dbReference>